<protein>
    <recommendedName>
        <fullName evidence="2 5">Chorismate mutase</fullName>
        <ecNumber evidence="2 5">5.4.99.5</ecNumber>
    </recommendedName>
</protein>
<evidence type="ECO:0000256" key="3">
    <source>
        <dbReference type="ARBA" id="ARBA00022729"/>
    </source>
</evidence>
<dbReference type="InterPro" id="IPR002701">
    <property type="entry name" value="CM_II_prokaryot"/>
</dbReference>
<dbReference type="NCBIfam" id="NF005965">
    <property type="entry name" value="PRK08055.1"/>
    <property type="match status" value="1"/>
</dbReference>
<dbReference type="PROSITE" id="PS51168">
    <property type="entry name" value="CHORISMATE_MUT_2"/>
    <property type="match status" value="1"/>
</dbReference>
<evidence type="ECO:0000256" key="2">
    <source>
        <dbReference type="ARBA" id="ARBA00012404"/>
    </source>
</evidence>
<comment type="function">
    <text evidence="5">Catalyzes the Claisen rearrangement of chorismate to prephenate.</text>
</comment>
<dbReference type="GO" id="GO:0046417">
    <property type="term" value="P:chorismate metabolic process"/>
    <property type="evidence" value="ECO:0007669"/>
    <property type="project" value="InterPro"/>
</dbReference>
<evidence type="ECO:0000313" key="7">
    <source>
        <dbReference type="EMBL" id="TCL06740.1"/>
    </source>
</evidence>
<dbReference type="NCBIfam" id="TIGR01806">
    <property type="entry name" value="CM_mono2"/>
    <property type="match status" value="1"/>
</dbReference>
<sequence length="180" mass="20030">MHRIVLLLSSLFLAGAVFAGPVLANPILPLSSALNERMLIMKDVAGYKAEHHLPVEDLVREQKVVALAQEEARDTGLDPQSVVPFIQAQMDVAKAIQYRYLAEWLSSPEQNWRPKNLDDVRKAISDQDKVILNSIGQRLLVGRFSEQDKSEISGLLNAPNLSDADKSHLVNALSLIKRRT</sequence>
<reference evidence="7 8" key="1">
    <citation type="submission" date="2019-02" db="EMBL/GenBank/DDBJ databases">
        <title>Investigation of anaerobic lignin degradation for improved lignocellulosic biofuels.</title>
        <authorList>
            <person name="Deangelis K."/>
        </authorList>
    </citation>
    <scope>NUCLEOTIDE SEQUENCE [LARGE SCALE GENOMIC DNA]</scope>
    <source>
        <strain evidence="7 8">159R</strain>
    </source>
</reference>
<evidence type="ECO:0000256" key="5">
    <source>
        <dbReference type="PIRNR" id="PIRNR026640"/>
    </source>
</evidence>
<evidence type="ECO:0000256" key="4">
    <source>
        <dbReference type="ARBA" id="ARBA00023235"/>
    </source>
</evidence>
<dbReference type="EMBL" id="SJOI01000001">
    <property type="protein sequence ID" value="TCL06740.1"/>
    <property type="molecule type" value="Genomic_DNA"/>
</dbReference>
<comment type="pathway">
    <text evidence="1 5">Metabolic intermediate biosynthesis; prephenate biosynthesis; prephenate from chorismate: step 1/1.</text>
</comment>
<dbReference type="PANTHER" id="PTHR38041:SF2">
    <property type="entry name" value="SECRETED CHORISMATE MUTASE"/>
    <property type="match status" value="1"/>
</dbReference>
<comment type="catalytic activity">
    <reaction evidence="5">
        <text>chorismate = prephenate</text>
        <dbReference type="Rhea" id="RHEA:13897"/>
        <dbReference type="ChEBI" id="CHEBI:29748"/>
        <dbReference type="ChEBI" id="CHEBI:29934"/>
        <dbReference type="EC" id="5.4.99.5"/>
    </reaction>
</comment>
<dbReference type="UniPathway" id="UPA00120">
    <property type="reaction ID" value="UER00203"/>
</dbReference>
<dbReference type="Pfam" id="PF01817">
    <property type="entry name" value="CM_2"/>
    <property type="match status" value="1"/>
</dbReference>
<gene>
    <name evidence="7" type="ORF">EZJ58_5030</name>
</gene>
<proteinExistence type="predicted"/>
<dbReference type="GO" id="GO:0009697">
    <property type="term" value="P:salicylic acid biosynthetic process"/>
    <property type="evidence" value="ECO:0007669"/>
    <property type="project" value="TreeGrafter"/>
</dbReference>
<dbReference type="SUPFAM" id="SSF48600">
    <property type="entry name" value="Chorismate mutase II"/>
    <property type="match status" value="1"/>
</dbReference>
<dbReference type="InterPro" id="IPR036979">
    <property type="entry name" value="CM_dom_sf"/>
</dbReference>
<dbReference type="PIRSF" id="PIRSF026640">
    <property type="entry name" value="Peripl_chor_mut"/>
    <property type="match status" value="1"/>
</dbReference>
<dbReference type="PANTHER" id="PTHR38041">
    <property type="entry name" value="CHORISMATE MUTASE"/>
    <property type="match status" value="1"/>
</dbReference>
<dbReference type="GO" id="GO:0004106">
    <property type="term" value="F:chorismate mutase activity"/>
    <property type="evidence" value="ECO:0007669"/>
    <property type="project" value="UniProtKB-EC"/>
</dbReference>
<keyword evidence="8" id="KW-1185">Reference proteome</keyword>
<accession>A0A4R1NQR6</accession>
<dbReference type="InterPro" id="IPR051331">
    <property type="entry name" value="Chorismate_mutase-related"/>
</dbReference>
<evidence type="ECO:0000256" key="1">
    <source>
        <dbReference type="ARBA" id="ARBA00004817"/>
    </source>
</evidence>
<evidence type="ECO:0000313" key="8">
    <source>
        <dbReference type="Proteomes" id="UP000294555"/>
    </source>
</evidence>
<dbReference type="AlphaFoldDB" id="A0A4R1NQR6"/>
<name>A0A4R1NQR6_9GAMM</name>
<dbReference type="Gene3D" id="1.20.59.10">
    <property type="entry name" value="Chorismate mutase"/>
    <property type="match status" value="1"/>
</dbReference>
<feature type="domain" description="Chorismate mutase" evidence="6">
    <location>
        <begin position="1"/>
        <end position="101"/>
    </location>
</feature>
<comment type="caution">
    <text evidence="7">The sequence shown here is derived from an EMBL/GenBank/DDBJ whole genome shotgun (WGS) entry which is preliminary data.</text>
</comment>
<dbReference type="EC" id="5.4.99.5" evidence="2 5"/>
<dbReference type="OrthoDB" id="8445094at2"/>
<dbReference type="RefSeq" id="WP_132926382.1">
    <property type="nucleotide sequence ID" value="NZ_SJOI01000001.1"/>
</dbReference>
<dbReference type="SMART" id="SM00830">
    <property type="entry name" value="CM_2"/>
    <property type="match status" value="1"/>
</dbReference>
<evidence type="ECO:0000259" key="6">
    <source>
        <dbReference type="PROSITE" id="PS51168"/>
    </source>
</evidence>
<organism evidence="7 8">
    <name type="scientific">Sodalis ligni</name>
    <dbReference type="NCBI Taxonomy" id="2697027"/>
    <lineage>
        <taxon>Bacteria</taxon>
        <taxon>Pseudomonadati</taxon>
        <taxon>Pseudomonadota</taxon>
        <taxon>Gammaproteobacteria</taxon>
        <taxon>Enterobacterales</taxon>
        <taxon>Bruguierivoracaceae</taxon>
        <taxon>Sodalis</taxon>
    </lineage>
</organism>
<keyword evidence="3" id="KW-0732">Signal</keyword>
<dbReference type="InterPro" id="IPR036263">
    <property type="entry name" value="Chorismate_II_sf"/>
</dbReference>
<keyword evidence="4 5" id="KW-0413">Isomerase</keyword>
<dbReference type="Proteomes" id="UP000294555">
    <property type="component" value="Unassembled WGS sequence"/>
</dbReference>
<dbReference type="InterPro" id="IPR008240">
    <property type="entry name" value="Chorismate_mutase_periplasmic"/>
</dbReference>